<reference evidence="13" key="1">
    <citation type="journal article" date="2012" name="Insect Biochem. Mol. Biol.">
        <title>Transcriptome and full-length cDNA resources for the mountain pine beetle, Dendroctonus ponderosae Hopkins, a major insect pest of pine forests.</title>
        <authorList>
            <person name="Keeling C.I."/>
            <person name="Henderson H."/>
            <person name="Li M."/>
            <person name="Yuen M."/>
            <person name="Clark E.L."/>
            <person name="Fraser J.D."/>
            <person name="Huber D.P."/>
            <person name="Liao N.Y."/>
            <person name="Roderick Docking T."/>
            <person name="Birol I."/>
            <person name="Chan S.K."/>
            <person name="Taylor G.A."/>
            <person name="Palmquist D."/>
            <person name="Jones S.J."/>
            <person name="Bohlmann J."/>
        </authorList>
    </citation>
    <scope>NUCLEOTIDE SEQUENCE</scope>
    <source>
        <tissue evidence="13">Larvae</tissue>
    </source>
</reference>
<evidence type="ECO:0000256" key="4">
    <source>
        <dbReference type="ARBA" id="ARBA00022741"/>
    </source>
</evidence>
<accession>J3JT65</accession>
<protein>
    <recommendedName>
        <fullName evidence="2">Asparagine synthetase [glutamine-hydrolyzing]</fullName>
    </recommendedName>
    <alternativeName>
        <fullName evidence="8">Glutamine-dependent asparagine synthetase</fullName>
    </alternativeName>
</protein>
<dbReference type="InterPro" id="IPR029055">
    <property type="entry name" value="Ntn_hydrolases_N"/>
</dbReference>
<dbReference type="UniPathway" id="UPA00134">
    <property type="reaction ID" value="UER00195"/>
</dbReference>
<evidence type="ECO:0000256" key="5">
    <source>
        <dbReference type="ARBA" id="ARBA00022840"/>
    </source>
</evidence>
<dbReference type="InterPro" id="IPR017932">
    <property type="entry name" value="GATase_2_dom"/>
</dbReference>
<dbReference type="PANTHER" id="PTHR45937:SF1">
    <property type="entry name" value="ASPARAGINE SYNTHETASE DOMAIN-CONTAINING PROTEIN 1"/>
    <property type="match status" value="1"/>
</dbReference>
<dbReference type="InterPro" id="IPR001962">
    <property type="entry name" value="Asn_synthase"/>
</dbReference>
<keyword evidence="6 10" id="KW-0061">Asparagine biosynthesis</keyword>
<dbReference type="InterPro" id="IPR006426">
    <property type="entry name" value="Asn_synth_AEB"/>
</dbReference>
<dbReference type="PROSITE" id="PS51278">
    <property type="entry name" value="GATASE_TYPE_2"/>
    <property type="match status" value="1"/>
</dbReference>
<feature type="active site" description="For GATase activity" evidence="10">
    <location>
        <position position="2"/>
    </location>
</feature>
<proteinExistence type="evidence at transcript level"/>
<dbReference type="OrthoDB" id="10252281at2759"/>
<dbReference type="Pfam" id="PF13537">
    <property type="entry name" value="GATase_7"/>
    <property type="match status" value="1"/>
</dbReference>
<dbReference type="Pfam" id="PF00733">
    <property type="entry name" value="Asn_synthase"/>
    <property type="match status" value="1"/>
</dbReference>
<evidence type="ECO:0000256" key="8">
    <source>
        <dbReference type="ARBA" id="ARBA00030234"/>
    </source>
</evidence>
<evidence type="ECO:0000259" key="12">
    <source>
        <dbReference type="PROSITE" id="PS51278"/>
    </source>
</evidence>
<dbReference type="AlphaFoldDB" id="J3JT65"/>
<dbReference type="PANTHER" id="PTHR45937">
    <property type="entry name" value="ASPARAGINE SYNTHETASE DOMAIN-CONTAINING PROTEIN 1"/>
    <property type="match status" value="1"/>
</dbReference>
<dbReference type="InterPro" id="IPR051857">
    <property type="entry name" value="Asn_synthetase_domain"/>
</dbReference>
<organism evidence="13">
    <name type="scientific">Dendroctonus ponderosae</name>
    <name type="common">Mountain pine beetle</name>
    <dbReference type="NCBI Taxonomy" id="77166"/>
    <lineage>
        <taxon>Eukaryota</taxon>
        <taxon>Metazoa</taxon>
        <taxon>Ecdysozoa</taxon>
        <taxon>Arthropoda</taxon>
        <taxon>Hexapoda</taxon>
        <taxon>Insecta</taxon>
        <taxon>Pterygota</taxon>
        <taxon>Neoptera</taxon>
        <taxon>Endopterygota</taxon>
        <taxon>Coleoptera</taxon>
        <taxon>Polyphaga</taxon>
        <taxon>Cucujiformia</taxon>
        <taxon>Curculionidae</taxon>
        <taxon>Scolytinae</taxon>
        <taxon>Dendroctonus</taxon>
    </lineage>
</organism>
<evidence type="ECO:0000256" key="7">
    <source>
        <dbReference type="ARBA" id="ARBA00022962"/>
    </source>
</evidence>
<evidence type="ECO:0000256" key="1">
    <source>
        <dbReference type="ARBA" id="ARBA00005187"/>
    </source>
</evidence>
<dbReference type="Gene3D" id="3.60.20.10">
    <property type="entry name" value="Glutamine Phosphoribosylpyrophosphate, subunit 1, domain 1"/>
    <property type="match status" value="1"/>
</dbReference>
<sequence length="564" mass="64238">MCGIFCVLNSFCNNCDNLVSQLIFEANIKNRGPDSFNFKVLSLQQSSLAFASSVLWLQGQTLSPQPIEDPESVFCYNGDIFSGLNDSIQKEKGDTHLFHSFLKEHISSDLLNGLGKLHGPYAFIFFDKTNNKLYFARDRFGRRSLLLGRNEEGDTLVLTSVAKRNTQFRFIEIPSIGVFCFDVLKNSFEVDFWPYKNKNFYTKLKELEAFLKTDISIARPSSEGDCVPDDLSENANLVLLRGLKQPESLETYTIFTELLNCPTWKKNVYTLRNLLENAMQQRLAAQPEYCKSCIAEKKLCKHATTGILFSGGVDCAVLGSLCDQYVDKQRPIDLLNVSFEEAKNYQSPDRVTGLETLEELKALCPHRDWNFVEINVTKESLDQERDRHIADLIYPLNTVLDDSLGCALWFASKGQSSHYVSSARILIVGMGADELFGGYRRHRTAFKRYSWKGLQESLDDDWMNLPYRNLGRDDRAVSDHGRQLRTPYLDENVVDFVRELPSWEKTYPTNDLPEGFGEKILLRSLAYELGLRNAATLKKRALQFGSRIANPKENGKDISPRLDT</sequence>
<dbReference type="HOGENOM" id="CLU_012368_2_0_1"/>
<dbReference type="SUPFAM" id="SSF56235">
    <property type="entry name" value="N-terminal nucleophile aminohydrolases (Ntn hydrolases)"/>
    <property type="match status" value="1"/>
</dbReference>
<keyword evidence="3 10" id="KW-0028">Amino-acid biosynthesis</keyword>
<evidence type="ECO:0000256" key="11">
    <source>
        <dbReference type="PIRSR" id="PIRSR001589-2"/>
    </source>
</evidence>
<evidence type="ECO:0000313" key="13">
    <source>
        <dbReference type="EMBL" id="AEE61385.1"/>
    </source>
</evidence>
<dbReference type="InterPro" id="IPR014729">
    <property type="entry name" value="Rossmann-like_a/b/a_fold"/>
</dbReference>
<evidence type="ECO:0000256" key="10">
    <source>
        <dbReference type="PIRSR" id="PIRSR001589-1"/>
    </source>
</evidence>
<dbReference type="EMBL" id="BT126421">
    <property type="protein sequence ID" value="AEE61385.1"/>
    <property type="molecule type" value="mRNA"/>
</dbReference>
<evidence type="ECO:0000256" key="9">
    <source>
        <dbReference type="PIRNR" id="PIRNR001589"/>
    </source>
</evidence>
<keyword evidence="4 9" id="KW-0547">Nucleotide-binding</keyword>
<keyword evidence="7 10" id="KW-0315">Glutamine amidotransferase</keyword>
<dbReference type="GO" id="GO:0070981">
    <property type="term" value="P:L-asparagine biosynthetic process"/>
    <property type="evidence" value="ECO:0007669"/>
    <property type="project" value="UniProtKB-UniPathway"/>
</dbReference>
<dbReference type="CDD" id="cd01991">
    <property type="entry name" value="Asn_synthase_B_C"/>
    <property type="match status" value="1"/>
</dbReference>
<dbReference type="GO" id="GO:0004066">
    <property type="term" value="F:asparagine synthase (glutamine-hydrolyzing) activity"/>
    <property type="evidence" value="ECO:0007669"/>
    <property type="project" value="InterPro"/>
</dbReference>
<evidence type="ECO:0000256" key="2">
    <source>
        <dbReference type="ARBA" id="ARBA00021389"/>
    </source>
</evidence>
<dbReference type="PIRSF" id="PIRSF001589">
    <property type="entry name" value="Asn_synthetase_glu-h"/>
    <property type="match status" value="1"/>
</dbReference>
<dbReference type="SUPFAM" id="SSF52402">
    <property type="entry name" value="Adenine nucleotide alpha hydrolases-like"/>
    <property type="match status" value="1"/>
</dbReference>
<feature type="binding site" evidence="11">
    <location>
        <position position="94"/>
    </location>
    <ligand>
        <name>L-glutamine</name>
        <dbReference type="ChEBI" id="CHEBI:58359"/>
    </ligand>
</feature>
<keyword evidence="5 9" id="KW-0067">ATP-binding</keyword>
<feature type="binding site" evidence="11">
    <location>
        <position position="308"/>
    </location>
    <ligand>
        <name>ATP</name>
        <dbReference type="ChEBI" id="CHEBI:30616"/>
    </ligand>
</feature>
<dbReference type="Gene3D" id="3.40.50.620">
    <property type="entry name" value="HUPs"/>
    <property type="match status" value="1"/>
</dbReference>
<dbReference type="GO" id="GO:0005524">
    <property type="term" value="F:ATP binding"/>
    <property type="evidence" value="ECO:0007669"/>
    <property type="project" value="UniProtKB-KW"/>
</dbReference>
<feature type="domain" description="Glutamine amidotransferase type-2" evidence="12">
    <location>
        <begin position="2"/>
        <end position="232"/>
    </location>
</feature>
<evidence type="ECO:0000256" key="6">
    <source>
        <dbReference type="ARBA" id="ARBA00022888"/>
    </source>
</evidence>
<name>J3JT65_DENPD</name>
<feature type="binding site" evidence="11">
    <location>
        <position position="337"/>
    </location>
    <ligand>
        <name>ATP</name>
        <dbReference type="ChEBI" id="CHEBI:30616"/>
    </ligand>
</feature>
<evidence type="ECO:0000256" key="3">
    <source>
        <dbReference type="ARBA" id="ARBA00022605"/>
    </source>
</evidence>
<comment type="pathway">
    <text evidence="1">Amino-acid biosynthesis; L-asparagine biosynthesis; L-asparagine from L-aspartate (L-Gln route): step 1/1.</text>
</comment>